<gene>
    <name evidence="2" type="ORF">RM609_15780</name>
</gene>
<reference evidence="2" key="1">
    <citation type="submission" date="2024-05" db="EMBL/GenBank/DDBJ databases">
        <title>30 novel species of actinomycetes from the DSMZ collection.</title>
        <authorList>
            <person name="Nouioui I."/>
        </authorList>
    </citation>
    <scope>NUCLEOTIDE SEQUENCE</scope>
    <source>
        <strain evidence="2">DSM 40473</strain>
    </source>
</reference>
<comment type="caution">
    <text evidence="2">The sequence shown here is derived from an EMBL/GenBank/DDBJ whole genome shotgun (WGS) entry which is preliminary data.</text>
</comment>
<protein>
    <submittedName>
        <fullName evidence="2">DUF1266 domain-containing protein</fullName>
    </submittedName>
</protein>
<dbReference type="Proteomes" id="UP001180531">
    <property type="component" value="Unassembled WGS sequence"/>
</dbReference>
<evidence type="ECO:0000313" key="2">
    <source>
        <dbReference type="EMBL" id="MDT0450521.1"/>
    </source>
</evidence>
<proteinExistence type="predicted"/>
<evidence type="ECO:0000313" key="3">
    <source>
        <dbReference type="Proteomes" id="UP001180531"/>
    </source>
</evidence>
<organism evidence="2 3">
    <name type="scientific">Streptomyces hesseae</name>
    <dbReference type="NCBI Taxonomy" id="3075519"/>
    <lineage>
        <taxon>Bacteria</taxon>
        <taxon>Bacillati</taxon>
        <taxon>Actinomycetota</taxon>
        <taxon>Actinomycetes</taxon>
        <taxon>Kitasatosporales</taxon>
        <taxon>Streptomycetaceae</taxon>
        <taxon>Streptomyces</taxon>
    </lineage>
</organism>
<dbReference type="EMBL" id="JAVRFI010000008">
    <property type="protein sequence ID" value="MDT0450521.1"/>
    <property type="molecule type" value="Genomic_DNA"/>
</dbReference>
<evidence type="ECO:0000259" key="1">
    <source>
        <dbReference type="Pfam" id="PF06889"/>
    </source>
</evidence>
<sequence>MGLWNTTGTTGQRPMGWAPPVGAVPRAAAAPWQAPSDVEQKLYEARVRGDWDAYFHVLAETRLFLAVPRANADAETRTVPFAPYWNPQTGTPCLAVFTEGMLPAPAEDPVFCGYSLGWYARVWEAGDPPYLVVNPGSPCEAALPANPAGREIWQRHAERVRTSTCGCPDRHGRLRALHTGGPLHGPLAHGLACSALLFVDNGELWNAMAYHGGGYFHEKDRLKEWWGVTDREGWRNAQESLLDADMVSGSWEFALGVRRAMAMDFPGLVDVEHWRRAAERVLRRRAEQAGEVRITLEGVTRGEALPDDEVEGYIAEIHQLIGRIARYEARFRADGLLAEGAYVRTAAAWDYGRAAGMARWGLAARYCTLHEAEEAVLRAGIAAKAAYGSWEEFSAGYILARCLHFDEEKFGKWYEDALAAHRVLTTDPASPWLNIPWGR</sequence>
<accession>A0ABU2SNG5</accession>
<keyword evidence="3" id="KW-1185">Reference proteome</keyword>
<feature type="domain" description="DUF1266" evidence="1">
    <location>
        <begin position="221"/>
        <end position="437"/>
    </location>
</feature>
<dbReference type="RefSeq" id="WP_311611392.1">
    <property type="nucleotide sequence ID" value="NZ_JAVRFI010000008.1"/>
</dbReference>
<name>A0ABU2SNG5_9ACTN</name>
<dbReference type="InterPro" id="IPR009677">
    <property type="entry name" value="DUF1266"/>
</dbReference>
<dbReference type="Pfam" id="PF06889">
    <property type="entry name" value="DUF1266"/>
    <property type="match status" value="1"/>
</dbReference>